<name>A0A2D4IGA4_MICLE</name>
<protein>
    <submittedName>
        <fullName evidence="1">Uncharacterized protein</fullName>
    </submittedName>
</protein>
<accession>A0A2D4IGA4</accession>
<reference evidence="1" key="2">
    <citation type="submission" date="2017-11" db="EMBL/GenBank/DDBJ databases">
        <title>Coralsnake Venomics: Analyses of Venom Gland Transcriptomes and Proteomes of Six Brazilian Taxa.</title>
        <authorList>
            <person name="Aird S.D."/>
            <person name="Jorge da Silva N."/>
            <person name="Qiu L."/>
            <person name="Villar-Briones A."/>
            <person name="Aparecida-Saddi V."/>
            <person name="Campos-Telles M.P."/>
            <person name="Grau M."/>
            <person name="Mikheyev A.S."/>
        </authorList>
    </citation>
    <scope>NUCLEOTIDE SEQUENCE</scope>
    <source>
        <tissue evidence="1">Venom_gland</tissue>
    </source>
</reference>
<dbReference type="AlphaFoldDB" id="A0A2D4IGA4"/>
<reference evidence="1" key="1">
    <citation type="submission" date="2017-07" db="EMBL/GenBank/DDBJ databases">
        <authorList>
            <person name="Mikheyev A."/>
            <person name="Grau M."/>
        </authorList>
    </citation>
    <scope>NUCLEOTIDE SEQUENCE</scope>
    <source>
        <tissue evidence="1">Venom_gland</tissue>
    </source>
</reference>
<dbReference type="EMBL" id="IACK01092256">
    <property type="protein sequence ID" value="LAA83258.1"/>
    <property type="molecule type" value="Transcribed_RNA"/>
</dbReference>
<evidence type="ECO:0000313" key="1">
    <source>
        <dbReference type="EMBL" id="LAA83256.1"/>
    </source>
</evidence>
<organism evidence="1">
    <name type="scientific">Micrurus lemniscatus lemniscatus</name>
    <dbReference type="NCBI Taxonomy" id="129467"/>
    <lineage>
        <taxon>Eukaryota</taxon>
        <taxon>Metazoa</taxon>
        <taxon>Chordata</taxon>
        <taxon>Craniata</taxon>
        <taxon>Vertebrata</taxon>
        <taxon>Euteleostomi</taxon>
        <taxon>Lepidosauria</taxon>
        <taxon>Squamata</taxon>
        <taxon>Bifurcata</taxon>
        <taxon>Unidentata</taxon>
        <taxon>Episquamata</taxon>
        <taxon>Toxicofera</taxon>
        <taxon>Serpentes</taxon>
        <taxon>Colubroidea</taxon>
        <taxon>Elapidae</taxon>
        <taxon>Elapinae</taxon>
        <taxon>Micrurus</taxon>
    </lineage>
</organism>
<proteinExistence type="predicted"/>
<dbReference type="EMBL" id="IACK01092254">
    <property type="protein sequence ID" value="LAA83256.1"/>
    <property type="molecule type" value="Transcribed_RNA"/>
</dbReference>
<sequence>MVFNFAVRGARTINSTQLNSTEHRRAATMGQYFAVSRAAPGTRSKHPTGLEFDTPGLEVNPALQYTKPKKKKEKKTSLTLRFQLEMIVLGGCRPVGRTGCWFLFTPTASSNNIP</sequence>